<evidence type="ECO:0000256" key="4">
    <source>
        <dbReference type="ARBA" id="ARBA00022519"/>
    </source>
</evidence>
<dbReference type="Gene3D" id="3.30.70.1430">
    <property type="entry name" value="Multidrug efflux transporter AcrB pore domain"/>
    <property type="match status" value="2"/>
</dbReference>
<feature type="transmembrane region" description="Helical" evidence="9">
    <location>
        <begin position="951"/>
        <end position="970"/>
    </location>
</feature>
<keyword evidence="2" id="KW-0813">Transport</keyword>
<dbReference type="PANTHER" id="PTHR32063:SF21">
    <property type="entry name" value="MULTIDRUG RESISTANCE PROTEIN MDTB"/>
    <property type="match status" value="1"/>
</dbReference>
<name>A0A1G5YWJ4_9HYPH</name>
<feature type="transmembrane region" description="Helical" evidence="9">
    <location>
        <begin position="854"/>
        <end position="872"/>
    </location>
</feature>
<dbReference type="SUPFAM" id="SSF82714">
    <property type="entry name" value="Multidrug efflux transporter AcrB TolC docking domain, DN and DC subdomains"/>
    <property type="match status" value="2"/>
</dbReference>
<keyword evidence="5 9" id="KW-0812">Transmembrane</keyword>
<feature type="transmembrane region" description="Helical" evidence="9">
    <location>
        <begin position="463"/>
        <end position="481"/>
    </location>
</feature>
<reference evidence="10 11" key="1">
    <citation type="submission" date="2016-10" db="EMBL/GenBank/DDBJ databases">
        <authorList>
            <person name="de Groot N.N."/>
        </authorList>
    </citation>
    <scope>NUCLEOTIDE SEQUENCE [LARGE SCALE GENOMIC DNA]</scope>
    <source>
        <strain evidence="10 11">CGMCC 1.12097</strain>
    </source>
</reference>
<evidence type="ECO:0000256" key="8">
    <source>
        <dbReference type="SAM" id="MobiDB-lite"/>
    </source>
</evidence>
<evidence type="ECO:0000313" key="10">
    <source>
        <dbReference type="EMBL" id="SDA86467.1"/>
    </source>
</evidence>
<dbReference type="Proteomes" id="UP000198588">
    <property type="component" value="Unassembled WGS sequence"/>
</dbReference>
<protein>
    <submittedName>
        <fullName evidence="10">Hydrophobic/amphiphilic exporter-1, HAE1 family</fullName>
    </submittedName>
</protein>
<dbReference type="Gene3D" id="3.30.70.1320">
    <property type="entry name" value="Multidrug efflux transporter AcrB pore domain like"/>
    <property type="match status" value="1"/>
</dbReference>
<feature type="transmembrane region" description="Helical" evidence="9">
    <location>
        <begin position="982"/>
        <end position="1007"/>
    </location>
</feature>
<feature type="region of interest" description="Disordered" evidence="8">
    <location>
        <begin position="1024"/>
        <end position="1054"/>
    </location>
</feature>
<feature type="transmembrane region" description="Helical" evidence="9">
    <location>
        <begin position="359"/>
        <end position="380"/>
    </location>
</feature>
<dbReference type="RefSeq" id="WP_091580563.1">
    <property type="nucleotide sequence ID" value="NZ_FMXM01000011.1"/>
</dbReference>
<evidence type="ECO:0000256" key="9">
    <source>
        <dbReference type="SAM" id="Phobius"/>
    </source>
</evidence>
<feature type="transmembrane region" description="Helical" evidence="9">
    <location>
        <begin position="431"/>
        <end position="457"/>
    </location>
</feature>
<evidence type="ECO:0000256" key="1">
    <source>
        <dbReference type="ARBA" id="ARBA00004429"/>
    </source>
</evidence>
<evidence type="ECO:0000256" key="5">
    <source>
        <dbReference type="ARBA" id="ARBA00022692"/>
    </source>
</evidence>
<dbReference type="AlphaFoldDB" id="A0A1G5YWJ4"/>
<evidence type="ECO:0000256" key="2">
    <source>
        <dbReference type="ARBA" id="ARBA00022448"/>
    </source>
</evidence>
<sequence length="1054" mass="112768">MISEFCIRRPVATLLMSFALVLGGLFAYKFLPVAALPSAEFPVVNVSASLPGASPETMATSVATPLIKQFATIAGIDSISTTNSLGSTSIAIQFVLNRDIDAAAADVQAAIARTQRQLPPEMTAPPSYRKVNPADAPILLMSLVSDTVPLTDLDAFAENVISPSLSTIDGVAQVSIFGQQKYAVRVQIDPTALAARGISIDQLQTAIASANSNTPLGVLQNDKQQLTITANTQLTNAAGFSDLIIATKNGHPVRLGEVTRVIDSVETSTTASWYDGTRAIILAVQRQPDANTVDVVDRVKAMLPSFQDQMPAAASIKLLNDRSTSIRAAVDDVQFTLLLTIALVIMVIFLFLRRVTATIIPAVAVPISLIATLGVMFLFGFSIDNISLMGLTLAVGLVVDDAIVMLENIFRHMEEDGLSAFEASLKGAREIGFTIISISISLVAVFIPVLLMGGVIGRIFNEFAVVVTVAILASMFVSLTLTPMLCSRLLSVSTAEREAAHSEGQKHNFFMRGYDWLLTFCLRHTFLVFLVFIGTAAASVWLIQISPKGFFPQEDIGQVSVTTIARQDISFDAMVKLQGQVANVFSHSPYVSHVAYSAGGGGNALNQGRLYVQLKDKSQRPDIDKVLSDLRKQLANVPGIETYMQPVQNLRLGSRSSASAYQLVVQGLDTGQTDLWAQKLNDAMAADHTTFTDVTDDLQNNALQATLVVDRDKAATLGIDTDTLRSSLYGGFGTQQVSTIFGSADSYEVVMELDPKIEWSPERMLAIQVRTASGSLVPLGAFARVDRTAGALTVNQLGQLPAVTISYNLPQGVALGDSVTRIDALKEQIGMPKAISTTFAGTAKTFQDSLANQGLLIGGAILTIYIVLGILYESFIHPLTILTGLPSAVLGALVALRLAGMDLSVIAVIGILMLIGIVKKNGIMMIDVALELRREGMSPVESIHKACIMRFRPIMMTTLAALMGTIPIALGTGASAELRQPLGVAVVGGLVASQALTLFVTPVIYVYMERFSGWLIGLWPKREDEPRPTEAPAQPSLFDVDEEPLVEPQKAAAE</sequence>
<organism evidence="10 11">
    <name type="scientific">Mesorhizobium qingshengii</name>
    <dbReference type="NCBI Taxonomy" id="1165689"/>
    <lineage>
        <taxon>Bacteria</taxon>
        <taxon>Pseudomonadati</taxon>
        <taxon>Pseudomonadota</taxon>
        <taxon>Alphaproteobacteria</taxon>
        <taxon>Hyphomicrobiales</taxon>
        <taxon>Phyllobacteriaceae</taxon>
        <taxon>Mesorhizobium</taxon>
    </lineage>
</organism>
<proteinExistence type="predicted"/>
<accession>A0A1G5YWJ4</accession>
<dbReference type="GO" id="GO:0005886">
    <property type="term" value="C:plasma membrane"/>
    <property type="evidence" value="ECO:0007669"/>
    <property type="project" value="UniProtKB-SubCell"/>
</dbReference>
<dbReference type="Pfam" id="PF00873">
    <property type="entry name" value="ACR_tran"/>
    <property type="match status" value="1"/>
</dbReference>
<dbReference type="Gene3D" id="1.20.1640.10">
    <property type="entry name" value="Multidrug efflux transporter AcrB transmembrane domain"/>
    <property type="match status" value="2"/>
</dbReference>
<dbReference type="STRING" id="1165689.SAMN02927914_03813"/>
<dbReference type="SUPFAM" id="SSF82693">
    <property type="entry name" value="Multidrug efflux transporter AcrB pore domain, PN1, PN2, PC1 and PC2 subdomains"/>
    <property type="match status" value="3"/>
</dbReference>
<comment type="subcellular location">
    <subcellularLocation>
        <location evidence="1">Cell inner membrane</location>
        <topology evidence="1">Multi-pass membrane protein</topology>
    </subcellularLocation>
</comment>
<feature type="transmembrane region" description="Helical" evidence="9">
    <location>
        <begin position="516"/>
        <end position="543"/>
    </location>
</feature>
<evidence type="ECO:0000256" key="7">
    <source>
        <dbReference type="ARBA" id="ARBA00023136"/>
    </source>
</evidence>
<keyword evidence="3" id="KW-1003">Cell membrane</keyword>
<dbReference type="Gene3D" id="3.30.2090.10">
    <property type="entry name" value="Multidrug efflux transporter AcrB TolC docking domain, DN and DC subdomains"/>
    <property type="match status" value="2"/>
</dbReference>
<gene>
    <name evidence="10" type="ORF">SAMN02927914_03813</name>
</gene>
<dbReference type="OrthoDB" id="9807350at2"/>
<dbReference type="Gene3D" id="3.30.70.1440">
    <property type="entry name" value="Multidrug efflux transporter AcrB pore domain"/>
    <property type="match status" value="1"/>
</dbReference>
<feature type="transmembrane region" description="Helical" evidence="9">
    <location>
        <begin position="905"/>
        <end position="930"/>
    </location>
</feature>
<evidence type="ECO:0000256" key="3">
    <source>
        <dbReference type="ARBA" id="ARBA00022475"/>
    </source>
</evidence>
<dbReference type="PRINTS" id="PR00702">
    <property type="entry name" value="ACRIFLAVINRP"/>
</dbReference>
<dbReference type="InterPro" id="IPR001036">
    <property type="entry name" value="Acrflvin-R"/>
</dbReference>
<dbReference type="PANTHER" id="PTHR32063">
    <property type="match status" value="1"/>
</dbReference>
<keyword evidence="7 9" id="KW-0472">Membrane</keyword>
<evidence type="ECO:0000256" key="6">
    <source>
        <dbReference type="ARBA" id="ARBA00022989"/>
    </source>
</evidence>
<dbReference type="InterPro" id="IPR027463">
    <property type="entry name" value="AcrB_DN_DC_subdom"/>
</dbReference>
<evidence type="ECO:0000313" key="11">
    <source>
        <dbReference type="Proteomes" id="UP000198588"/>
    </source>
</evidence>
<feature type="transmembrane region" description="Helical" evidence="9">
    <location>
        <begin position="333"/>
        <end position="352"/>
    </location>
</feature>
<keyword evidence="6 9" id="KW-1133">Transmembrane helix</keyword>
<dbReference type="SUPFAM" id="SSF82866">
    <property type="entry name" value="Multidrug efflux transporter AcrB transmembrane domain"/>
    <property type="match status" value="2"/>
</dbReference>
<dbReference type="FunFam" id="1.20.1640.10:FF:000001">
    <property type="entry name" value="Efflux pump membrane transporter"/>
    <property type="match status" value="1"/>
</dbReference>
<keyword evidence="4" id="KW-0997">Cell inner membrane</keyword>
<dbReference type="EMBL" id="FMXM01000011">
    <property type="protein sequence ID" value="SDA86467.1"/>
    <property type="molecule type" value="Genomic_DNA"/>
</dbReference>
<dbReference type="GO" id="GO:0042910">
    <property type="term" value="F:xenobiotic transmembrane transporter activity"/>
    <property type="evidence" value="ECO:0007669"/>
    <property type="project" value="TreeGrafter"/>
</dbReference>